<dbReference type="OrthoDB" id="6213528at2759"/>
<sequence length="462" mass="52583">MMCYVSLALVHVLFFQTRPVDSFTRPCNASLQTVQRVSECPINHSSYEKAVKRKNCSAQASTVKCHSFQYHCVLSDKMDYLVEVCAPSLNVIGHVCARFSSQYKSIIRVDGLNCTNTNGTNVCPFSYNSTNGYQYPPCYTFVSGEQQPTKDQPQRSDAGESGAGVAVAVIVTLLIIGIIIVVLMVLYKRNQFGLRDTMQPYIAVIRCKRNGPQQVDRVLEIRLLPKPSPGLCKEDIKAKSDTASDMPLKTLHPGLHKQHIKDQNIMAEIKFSVKAKSIKDNLIFKCLIMYISTCLRSPTETWTEINSEKCLEKASVELQSREEKRKCVDFIKEMRTDPLFAEDVHKSTLQMFQTVSSVQERYNIFIRLDVPEGCVKLTFYFFDKENIKMFLEDLCKEDNEFKEIFSRIILNSSILKLFGAEHLSWNVEKVKGFIAGKLVDERRINLKGDPLDFEENDVQAQP</sequence>
<feature type="signal peptide" evidence="2">
    <location>
        <begin position="1"/>
        <end position="22"/>
    </location>
</feature>
<dbReference type="RefSeq" id="XP_022289402.1">
    <property type="nucleotide sequence ID" value="XM_022433694.1"/>
</dbReference>
<protein>
    <submittedName>
        <fullName evidence="4 5">Uncharacterized protein LOC111101258</fullName>
    </submittedName>
</protein>
<reference evidence="4 5" key="1">
    <citation type="submission" date="2025-04" db="UniProtKB">
        <authorList>
            <consortium name="RefSeq"/>
        </authorList>
    </citation>
    <scope>IDENTIFICATION</scope>
    <source>
        <tissue evidence="4 5">Whole sample</tissue>
    </source>
</reference>
<evidence type="ECO:0000256" key="2">
    <source>
        <dbReference type="SAM" id="SignalP"/>
    </source>
</evidence>
<dbReference type="RefSeq" id="XP_022289406.1">
    <property type="nucleotide sequence ID" value="XM_022433698.1"/>
</dbReference>
<evidence type="ECO:0000313" key="8">
    <source>
        <dbReference type="RefSeq" id="XP_022289406.1"/>
    </source>
</evidence>
<dbReference type="Proteomes" id="UP000694844">
    <property type="component" value="Chromosome 6"/>
</dbReference>
<evidence type="ECO:0000313" key="5">
    <source>
        <dbReference type="RefSeq" id="XP_022289403.1"/>
    </source>
</evidence>
<dbReference type="RefSeq" id="XP_022289403.1">
    <property type="nucleotide sequence ID" value="XM_022433695.1"/>
</dbReference>
<evidence type="ECO:0000313" key="7">
    <source>
        <dbReference type="RefSeq" id="XP_022289405.1"/>
    </source>
</evidence>
<keyword evidence="3" id="KW-1185">Reference proteome</keyword>
<dbReference type="RefSeq" id="XP_022289405.1">
    <property type="nucleotide sequence ID" value="XM_022433697.1"/>
</dbReference>
<dbReference type="AlphaFoldDB" id="A0A8B8AD54"/>
<keyword evidence="2" id="KW-0732">Signal</keyword>
<proteinExistence type="predicted"/>
<keyword evidence="1" id="KW-0472">Membrane</keyword>
<evidence type="ECO:0000313" key="4">
    <source>
        <dbReference type="RefSeq" id="XP_022289402.1"/>
    </source>
</evidence>
<organism evidence="3 8">
    <name type="scientific">Crassostrea virginica</name>
    <name type="common">Eastern oyster</name>
    <dbReference type="NCBI Taxonomy" id="6565"/>
    <lineage>
        <taxon>Eukaryota</taxon>
        <taxon>Metazoa</taxon>
        <taxon>Spiralia</taxon>
        <taxon>Lophotrochozoa</taxon>
        <taxon>Mollusca</taxon>
        <taxon>Bivalvia</taxon>
        <taxon>Autobranchia</taxon>
        <taxon>Pteriomorphia</taxon>
        <taxon>Ostreida</taxon>
        <taxon>Ostreoidea</taxon>
        <taxon>Ostreidae</taxon>
        <taxon>Crassostrea</taxon>
    </lineage>
</organism>
<name>A0A8B8AD54_CRAVI</name>
<keyword evidence="1" id="KW-0812">Transmembrane</keyword>
<evidence type="ECO:0000256" key="1">
    <source>
        <dbReference type="SAM" id="Phobius"/>
    </source>
</evidence>
<evidence type="ECO:0000313" key="3">
    <source>
        <dbReference type="Proteomes" id="UP000694844"/>
    </source>
</evidence>
<dbReference type="RefSeq" id="XP_022289404.1">
    <property type="nucleotide sequence ID" value="XM_022433696.1"/>
</dbReference>
<evidence type="ECO:0000313" key="6">
    <source>
        <dbReference type="RefSeq" id="XP_022289404.1"/>
    </source>
</evidence>
<dbReference type="GeneID" id="111101258"/>
<accession>A0A8B8AD54</accession>
<feature type="chain" id="PRO_5044665822" evidence="2">
    <location>
        <begin position="23"/>
        <end position="462"/>
    </location>
</feature>
<gene>
    <name evidence="4 5 6 7 8" type="primary">LOC111101258</name>
</gene>
<feature type="transmembrane region" description="Helical" evidence="1">
    <location>
        <begin position="163"/>
        <end position="187"/>
    </location>
</feature>
<dbReference type="KEGG" id="cvn:111101258"/>
<keyword evidence="1" id="KW-1133">Transmembrane helix</keyword>